<dbReference type="GO" id="GO:0015562">
    <property type="term" value="F:efflux transmembrane transporter activity"/>
    <property type="evidence" value="ECO:0007669"/>
    <property type="project" value="InterPro"/>
</dbReference>
<name>A0A157QX99_9BORD</name>
<keyword evidence="3" id="KW-0175">Coiled coil</keyword>
<protein>
    <submittedName>
        <fullName evidence="5">Outer membrane efflux protein</fullName>
    </submittedName>
</protein>
<dbReference type="Gene3D" id="1.20.1600.10">
    <property type="entry name" value="Outer membrane efflux proteins (OEP)"/>
    <property type="match status" value="1"/>
</dbReference>
<keyword evidence="2" id="KW-0564">Palmitate</keyword>
<evidence type="ECO:0000256" key="2">
    <source>
        <dbReference type="RuleBase" id="RU362097"/>
    </source>
</evidence>
<dbReference type="EMBL" id="FKBS01000025">
    <property type="protein sequence ID" value="SAI49529.1"/>
    <property type="molecule type" value="Genomic_DNA"/>
</dbReference>
<comment type="similarity">
    <text evidence="1 2">Belongs to the outer membrane factor (OMF) (TC 1.B.17) family.</text>
</comment>
<sequence>MTHTITRGSALLALLLTLAGCAVGPEYHRPEVSTPAAFKEAAPADTTLAGHEAGNWQAAKPSEDALRGDWWKVFNDPTLDALQAQALQANQTLQAAAARLSQARALLRDARSDQYPNLDAGIGPSRQRVSPASQGLRDDGPASTNTLWRAQASVSYEVDLFGRVSSGVEAANADAQQSAALYRSVLLALQADVATGYFQVRQLDAELQIYRQTVDLRGASLKLIQQRYDAGDIGELDLARSRAELESARADAAGVQRQRSAAEHALAVLLGKAPAEFDMPSQPLSRVAIDVPAGLPSTLLERRPDIAAAERAMAAANARVGVAKAAFFPRLDITAAGGFESSELGNLFQWSSRTFLLGPLVGTALSIPIFDGGRRQAGVDRARAVYEEDVANYRQTVLTAFREVEDNLSNLRLLRGQTEAQEAALQASTRAAKLSQTQYREGSISYLDVIEADRSVLLQQRASVQLNGERARSTVNLIRALGGGWDTPLPEFAPRAEQAPSQQVAVQ</sequence>
<dbReference type="PANTHER" id="PTHR30203:SF33">
    <property type="entry name" value="BLR4455 PROTEIN"/>
    <property type="match status" value="1"/>
</dbReference>
<keyword evidence="2" id="KW-0812">Transmembrane</keyword>
<evidence type="ECO:0000256" key="1">
    <source>
        <dbReference type="ARBA" id="ARBA00007613"/>
    </source>
</evidence>
<keyword evidence="2" id="KW-0449">Lipoprotein</keyword>
<feature type="region of interest" description="Disordered" evidence="4">
    <location>
        <begin position="115"/>
        <end position="144"/>
    </location>
</feature>
<dbReference type="Proteomes" id="UP000077037">
    <property type="component" value="Unassembled WGS sequence"/>
</dbReference>
<keyword evidence="2" id="KW-1134">Transmembrane beta strand</keyword>
<feature type="chain" id="PRO_5007359763" evidence="2">
    <location>
        <begin position="25"/>
        <end position="507"/>
    </location>
</feature>
<dbReference type="InterPro" id="IPR010131">
    <property type="entry name" value="MdtP/NodT-like"/>
</dbReference>
<evidence type="ECO:0000313" key="5">
    <source>
        <dbReference type="EMBL" id="SAI49529.1"/>
    </source>
</evidence>
<dbReference type="AlphaFoldDB" id="A0A157QX99"/>
<dbReference type="OrthoDB" id="9770517at2"/>
<dbReference type="GO" id="GO:0005886">
    <property type="term" value="C:plasma membrane"/>
    <property type="evidence" value="ECO:0007669"/>
    <property type="project" value="UniProtKB-SubCell"/>
</dbReference>
<dbReference type="RefSeq" id="WP_066417911.1">
    <property type="nucleotide sequence ID" value="NZ_FKBS01000025.1"/>
</dbReference>
<dbReference type="InterPro" id="IPR003423">
    <property type="entry name" value="OMP_efflux"/>
</dbReference>
<dbReference type="SUPFAM" id="SSF56954">
    <property type="entry name" value="Outer membrane efflux proteins (OEP)"/>
    <property type="match status" value="1"/>
</dbReference>
<evidence type="ECO:0000256" key="4">
    <source>
        <dbReference type="SAM" id="MobiDB-lite"/>
    </source>
</evidence>
<keyword evidence="2" id="KW-0472">Membrane</keyword>
<dbReference type="PROSITE" id="PS51257">
    <property type="entry name" value="PROKAR_LIPOPROTEIN"/>
    <property type="match status" value="1"/>
</dbReference>
<dbReference type="Pfam" id="PF02321">
    <property type="entry name" value="OEP"/>
    <property type="match status" value="2"/>
</dbReference>
<evidence type="ECO:0000256" key="3">
    <source>
        <dbReference type="SAM" id="Coils"/>
    </source>
</evidence>
<dbReference type="Gene3D" id="2.20.200.10">
    <property type="entry name" value="Outer membrane efflux proteins (OEP)"/>
    <property type="match status" value="1"/>
</dbReference>
<dbReference type="NCBIfam" id="TIGR01845">
    <property type="entry name" value="outer_NodT"/>
    <property type="match status" value="1"/>
</dbReference>
<reference evidence="5 6" key="1">
    <citation type="submission" date="2016-03" db="EMBL/GenBank/DDBJ databases">
        <authorList>
            <consortium name="Pathogen Informatics"/>
        </authorList>
    </citation>
    <scope>NUCLEOTIDE SEQUENCE [LARGE SCALE GENOMIC DNA]</scope>
    <source>
        <strain evidence="5 6">NCTC13364</strain>
    </source>
</reference>
<dbReference type="PANTHER" id="PTHR30203">
    <property type="entry name" value="OUTER MEMBRANE CATION EFFLUX PROTEIN"/>
    <property type="match status" value="1"/>
</dbReference>
<feature type="signal peptide" evidence="2">
    <location>
        <begin position="1"/>
        <end position="24"/>
    </location>
</feature>
<gene>
    <name evidence="5" type="primary">oprM_4</name>
    <name evidence="5" type="ORF">SAMEA1982600_04056</name>
</gene>
<accession>A0A157QX99</accession>
<comment type="subcellular location">
    <subcellularLocation>
        <location evidence="2">Cell membrane</location>
        <topology evidence="2">Lipid-anchor</topology>
    </subcellularLocation>
</comment>
<feature type="coiled-coil region" evidence="3">
    <location>
        <begin position="79"/>
        <end position="113"/>
    </location>
</feature>
<evidence type="ECO:0000313" key="6">
    <source>
        <dbReference type="Proteomes" id="UP000077037"/>
    </source>
</evidence>
<proteinExistence type="inferred from homology"/>
<keyword evidence="2" id="KW-0732">Signal</keyword>
<organism evidence="5 6">
    <name type="scientific">Bordetella ansorpii</name>
    <dbReference type="NCBI Taxonomy" id="288768"/>
    <lineage>
        <taxon>Bacteria</taxon>
        <taxon>Pseudomonadati</taxon>
        <taxon>Pseudomonadota</taxon>
        <taxon>Betaproteobacteria</taxon>
        <taxon>Burkholderiales</taxon>
        <taxon>Alcaligenaceae</taxon>
        <taxon>Bordetella</taxon>
    </lineage>
</organism>